<dbReference type="Proteomes" id="UP000593578">
    <property type="component" value="Unassembled WGS sequence"/>
</dbReference>
<reference evidence="2 3" key="1">
    <citation type="journal article" date="2019" name="Genome Biol. Evol.">
        <title>Insights into the evolution of the New World diploid cottons (Gossypium, subgenus Houzingenia) based on genome sequencing.</title>
        <authorList>
            <person name="Grover C.E."/>
            <person name="Arick M.A. 2nd"/>
            <person name="Thrash A."/>
            <person name="Conover J.L."/>
            <person name="Sanders W.S."/>
            <person name="Peterson D.G."/>
            <person name="Frelichowski J.E."/>
            <person name="Scheffler J.A."/>
            <person name="Scheffler B.E."/>
            <person name="Wendel J.F."/>
        </authorList>
    </citation>
    <scope>NUCLEOTIDE SEQUENCE [LARGE SCALE GENOMIC DNA]</scope>
    <source>
        <strain evidence="2">8</strain>
        <tissue evidence="2">Leaf</tissue>
    </source>
</reference>
<evidence type="ECO:0000313" key="2">
    <source>
        <dbReference type="EMBL" id="MBA0591553.1"/>
    </source>
</evidence>
<evidence type="ECO:0000256" key="1">
    <source>
        <dbReference type="SAM" id="MobiDB-lite"/>
    </source>
</evidence>
<proteinExistence type="predicted"/>
<name>A0A7J8PR39_GOSRA</name>
<organism evidence="2 3">
    <name type="scientific">Gossypium raimondii</name>
    <name type="common">Peruvian cotton</name>
    <name type="synonym">Gossypium klotzschianum subsp. raimondii</name>
    <dbReference type="NCBI Taxonomy" id="29730"/>
    <lineage>
        <taxon>Eukaryota</taxon>
        <taxon>Viridiplantae</taxon>
        <taxon>Streptophyta</taxon>
        <taxon>Embryophyta</taxon>
        <taxon>Tracheophyta</taxon>
        <taxon>Spermatophyta</taxon>
        <taxon>Magnoliopsida</taxon>
        <taxon>eudicotyledons</taxon>
        <taxon>Gunneridae</taxon>
        <taxon>Pentapetalae</taxon>
        <taxon>rosids</taxon>
        <taxon>malvids</taxon>
        <taxon>Malvales</taxon>
        <taxon>Malvaceae</taxon>
        <taxon>Malvoideae</taxon>
        <taxon>Gossypium</taxon>
    </lineage>
</organism>
<evidence type="ECO:0000313" key="3">
    <source>
        <dbReference type="Proteomes" id="UP000593578"/>
    </source>
</evidence>
<dbReference type="AlphaFoldDB" id="A0A7J8PR39"/>
<comment type="caution">
    <text evidence="2">The sequence shown here is derived from an EMBL/GenBank/DDBJ whole genome shotgun (WGS) entry which is preliminary data.</text>
</comment>
<accession>A0A7J8PR39</accession>
<sequence length="233" mass="25174">KDDTSVGATIGNLDKDTLNQGGVATNSSIKNNIAHDGGKGDRFRPWMLVERKPRRKPMTTAKEITSNPIVRAEGSRFGILSRNHGVIGELVSGTFDSNTGNRGFVESILGTKLQAKGNLPFNPLAKNKGKIVISVNGPKKWRDGPSSCNGLKRKQGKIFRQRPTAELRGLNVDIGQVLRSLPEGECSTLLISRAIDDLIKGLCQEVRQDTALLGGNSSLRESDNETLVDATLT</sequence>
<feature type="non-terminal residue" evidence="2">
    <location>
        <position position="233"/>
    </location>
</feature>
<dbReference type="EMBL" id="JABEZZ010000008">
    <property type="protein sequence ID" value="MBA0591553.1"/>
    <property type="molecule type" value="Genomic_DNA"/>
</dbReference>
<gene>
    <name evidence="2" type="ORF">Gorai_008565</name>
</gene>
<feature type="region of interest" description="Disordered" evidence="1">
    <location>
        <begin position="1"/>
        <end position="22"/>
    </location>
</feature>
<protein>
    <submittedName>
        <fullName evidence="2">Uncharacterized protein</fullName>
    </submittedName>
</protein>